<dbReference type="RefSeq" id="WP_148772283.1">
    <property type="nucleotide sequence ID" value="NZ_VSSS01000018.1"/>
</dbReference>
<gene>
    <name evidence="1" type="ORF">FXB40_11275</name>
</gene>
<organism evidence="1 2">
    <name type="scientific">Bradyrhizobium rifense</name>
    <dbReference type="NCBI Taxonomy" id="515499"/>
    <lineage>
        <taxon>Bacteria</taxon>
        <taxon>Pseudomonadati</taxon>
        <taxon>Pseudomonadota</taxon>
        <taxon>Alphaproteobacteria</taxon>
        <taxon>Hyphomicrobiales</taxon>
        <taxon>Nitrobacteraceae</taxon>
        <taxon>Bradyrhizobium</taxon>
    </lineage>
</organism>
<protein>
    <submittedName>
        <fullName evidence="1">Uncharacterized protein</fullName>
    </submittedName>
</protein>
<dbReference type="AlphaFoldDB" id="A0A5D3KHQ9"/>
<keyword evidence="2" id="KW-1185">Reference proteome</keyword>
<dbReference type="OrthoDB" id="8248633at2"/>
<sequence length="116" mass="13311">MRQFRWTPSIVTADEPTVYLVADDFGSAGSAWREADLETADLETVIQDLITGEYCRPIRVVAFNTSERWSEDVSEDVAREIQHRCNLQLSDVPSHLQEFVDRHAALDTRQFSLRLV</sequence>
<accession>A0A5D3KHQ9</accession>
<evidence type="ECO:0000313" key="1">
    <source>
        <dbReference type="EMBL" id="TYL96620.1"/>
    </source>
</evidence>
<dbReference type="EMBL" id="VSSS01000018">
    <property type="protein sequence ID" value="TYL96620.1"/>
    <property type="molecule type" value="Genomic_DNA"/>
</dbReference>
<comment type="caution">
    <text evidence="1">The sequence shown here is derived from an EMBL/GenBank/DDBJ whole genome shotgun (WGS) entry which is preliminary data.</text>
</comment>
<reference evidence="1 2" key="1">
    <citation type="submission" date="2019-08" db="EMBL/GenBank/DDBJ databases">
        <title>Bradyrhizobium hipponensis sp. nov., a rhizobium isolated from a Lupinus angustifolius root nodule in Tunisia.</title>
        <authorList>
            <person name="Off K."/>
            <person name="Rejili M."/>
            <person name="Mars M."/>
            <person name="Brachmann A."/>
            <person name="Marin M."/>
        </authorList>
    </citation>
    <scope>NUCLEOTIDE SEQUENCE [LARGE SCALE GENOMIC DNA]</scope>
    <source>
        <strain evidence="1 2">CTAW71</strain>
    </source>
</reference>
<evidence type="ECO:0000313" key="2">
    <source>
        <dbReference type="Proteomes" id="UP000324758"/>
    </source>
</evidence>
<dbReference type="Proteomes" id="UP000324758">
    <property type="component" value="Unassembled WGS sequence"/>
</dbReference>
<name>A0A5D3KHQ9_9BRAD</name>
<proteinExistence type="predicted"/>